<sequence>MPDLTEQKSIATPPDSHDFELAPADHIEKINGEDILVFLDNYDERLKNEISRVREALNRDSSLTDIMKLVSDIRKLGQEIRLEAKKLETSDTNGYVRHDANNILSWSVMSLQDFARYLDTTDEVSFKEKLLIELEDAQKSWLVYKLIMQDVGFRYQDGENMVSAVTARFDQERDTADLVTALKQLLKKKLDESKIFIDIDPNSADLKIATPHGLILNMIQNSLSNAMAENVGARSFIFQIKQVENELVFSLYDDGVGMPAESLQRDNEKFICKKGTSGKGSTGLGLAFADKRLAQAQATLIITSRQKLMSESYDAIHSFPPVIAVKLESIELDRKEGTYSTCFQIRVPII</sequence>
<dbReference type="InterPro" id="IPR036890">
    <property type="entry name" value="HATPase_C_sf"/>
</dbReference>
<protein>
    <recommendedName>
        <fullName evidence="1">Histidine kinase/HSP90-like ATPase domain-containing protein</fullName>
    </recommendedName>
</protein>
<reference evidence="2 3" key="1">
    <citation type="journal article" date="2016" name="Nat. Commun.">
        <title>Thousands of microbial genomes shed light on interconnected biogeochemical processes in an aquifer system.</title>
        <authorList>
            <person name="Anantharaman K."/>
            <person name="Brown C.T."/>
            <person name="Hug L.A."/>
            <person name="Sharon I."/>
            <person name="Castelle C.J."/>
            <person name="Probst A.J."/>
            <person name="Thomas B.C."/>
            <person name="Singh A."/>
            <person name="Wilkins M.J."/>
            <person name="Karaoz U."/>
            <person name="Brodie E.L."/>
            <person name="Williams K.H."/>
            <person name="Hubbard S.S."/>
            <person name="Banfield J.F."/>
        </authorList>
    </citation>
    <scope>NUCLEOTIDE SEQUENCE [LARGE SCALE GENOMIC DNA]</scope>
</reference>
<dbReference type="Proteomes" id="UP000177040">
    <property type="component" value="Unassembled WGS sequence"/>
</dbReference>
<gene>
    <name evidence="2" type="ORF">A2983_00825</name>
</gene>
<proteinExistence type="predicted"/>
<name>A0A1F6N4Q2_9BACT</name>
<accession>A0A1F6N4Q2</accession>
<evidence type="ECO:0000259" key="1">
    <source>
        <dbReference type="Pfam" id="PF02518"/>
    </source>
</evidence>
<dbReference type="Pfam" id="PF02518">
    <property type="entry name" value="HATPase_c"/>
    <property type="match status" value="1"/>
</dbReference>
<dbReference type="AlphaFoldDB" id="A0A1F6N4Q2"/>
<evidence type="ECO:0000313" key="2">
    <source>
        <dbReference type="EMBL" id="OGH78862.1"/>
    </source>
</evidence>
<dbReference type="InterPro" id="IPR003594">
    <property type="entry name" value="HATPase_dom"/>
</dbReference>
<dbReference type="Gene3D" id="3.30.565.10">
    <property type="entry name" value="Histidine kinase-like ATPase, C-terminal domain"/>
    <property type="match status" value="1"/>
</dbReference>
<organism evidence="2 3">
    <name type="scientific">Candidatus Magasanikbacteria bacterium RIFCSPLOWO2_01_FULL_40_15</name>
    <dbReference type="NCBI Taxonomy" id="1798686"/>
    <lineage>
        <taxon>Bacteria</taxon>
        <taxon>Candidatus Magasanikiibacteriota</taxon>
    </lineage>
</organism>
<evidence type="ECO:0000313" key="3">
    <source>
        <dbReference type="Proteomes" id="UP000177040"/>
    </source>
</evidence>
<dbReference type="EMBL" id="MFQH01000001">
    <property type="protein sequence ID" value="OGH78862.1"/>
    <property type="molecule type" value="Genomic_DNA"/>
</dbReference>
<dbReference type="CDD" id="cd00075">
    <property type="entry name" value="HATPase"/>
    <property type="match status" value="1"/>
</dbReference>
<comment type="caution">
    <text evidence="2">The sequence shown here is derived from an EMBL/GenBank/DDBJ whole genome shotgun (WGS) entry which is preliminary data.</text>
</comment>
<dbReference type="SUPFAM" id="SSF55874">
    <property type="entry name" value="ATPase domain of HSP90 chaperone/DNA topoisomerase II/histidine kinase"/>
    <property type="match status" value="1"/>
</dbReference>
<feature type="domain" description="Histidine kinase/HSP90-like ATPase" evidence="1">
    <location>
        <begin position="216"/>
        <end position="306"/>
    </location>
</feature>